<dbReference type="InterPro" id="IPR045031">
    <property type="entry name" value="DHP_synth-like"/>
</dbReference>
<evidence type="ECO:0000313" key="13">
    <source>
        <dbReference type="EMBL" id="XFO73466.1"/>
    </source>
</evidence>
<keyword evidence="10" id="KW-0289">Folate biosynthesis</keyword>
<dbReference type="Proteomes" id="UP000216052">
    <property type="component" value="Chromosome"/>
</dbReference>
<evidence type="ECO:0000256" key="7">
    <source>
        <dbReference type="ARBA" id="ARBA00022679"/>
    </source>
</evidence>
<evidence type="ECO:0000256" key="5">
    <source>
        <dbReference type="ARBA" id="ARBA00012458"/>
    </source>
</evidence>
<sequence>MEDGADIIDLGAASSNTVTKEVKPQEEINRLKPVVNSLLSQKIPISIDTFKPEVQKYVLKNNVHYINDIQGFPHAEIYSDLAEANCKLIIMHSVQRFGPATIVETEPEKVFKGMVTFFIERIKTLQNSGISLERMILDPGMGNFLGSNPESSIYVLKNIKQLKEYFKLPILVGVSRKSFLGDITNRKVNERGPATLGAEIYLSYMGVDYIRTHDVRALNDVLKVINTLI</sequence>
<dbReference type="PROSITE" id="PS50972">
    <property type="entry name" value="PTERIN_BINDING"/>
    <property type="match status" value="1"/>
</dbReference>
<dbReference type="PANTHER" id="PTHR20941">
    <property type="entry name" value="FOLATE SYNTHESIS PROTEINS"/>
    <property type="match status" value="1"/>
</dbReference>
<dbReference type="NCBIfam" id="TIGR01496">
    <property type="entry name" value="DHPS"/>
    <property type="match status" value="1"/>
</dbReference>
<evidence type="ECO:0000256" key="3">
    <source>
        <dbReference type="ARBA" id="ARBA00004763"/>
    </source>
</evidence>
<evidence type="ECO:0000259" key="12">
    <source>
        <dbReference type="PROSITE" id="PS50972"/>
    </source>
</evidence>
<dbReference type="InterPro" id="IPR011005">
    <property type="entry name" value="Dihydropteroate_synth-like_sf"/>
</dbReference>
<dbReference type="GO" id="GO:0004156">
    <property type="term" value="F:dihydropteroate synthase activity"/>
    <property type="evidence" value="ECO:0007669"/>
    <property type="project" value="UniProtKB-EC"/>
</dbReference>
<dbReference type="InterPro" id="IPR006390">
    <property type="entry name" value="DHP_synth_dom"/>
</dbReference>
<dbReference type="EMBL" id="CP155571">
    <property type="protein sequence ID" value="XFO73466.1"/>
    <property type="molecule type" value="Genomic_DNA"/>
</dbReference>
<name>A0ABZ3J6D9_SPOA4</name>
<dbReference type="PANTHER" id="PTHR20941:SF1">
    <property type="entry name" value="FOLIC ACID SYNTHESIS PROTEIN FOL1"/>
    <property type="match status" value="1"/>
</dbReference>
<dbReference type="EC" id="2.5.1.15" evidence="5"/>
<organism evidence="13 14">
    <name type="scientific">Sporomusa acidovorans (strain ATCC 49682 / DSM 3132 / Mol)</name>
    <dbReference type="NCBI Taxonomy" id="1123286"/>
    <lineage>
        <taxon>Bacteria</taxon>
        <taxon>Bacillati</taxon>
        <taxon>Bacillota</taxon>
        <taxon>Negativicutes</taxon>
        <taxon>Selenomonadales</taxon>
        <taxon>Sporomusaceae</taxon>
        <taxon>Sporomusa</taxon>
    </lineage>
</organism>
<dbReference type="Pfam" id="PF00809">
    <property type="entry name" value="Pterin_bind"/>
    <property type="match status" value="1"/>
</dbReference>
<evidence type="ECO:0000256" key="8">
    <source>
        <dbReference type="ARBA" id="ARBA00022723"/>
    </source>
</evidence>
<comment type="cofactor">
    <cofactor evidence="2">
        <name>Mg(2+)</name>
        <dbReference type="ChEBI" id="CHEBI:18420"/>
    </cofactor>
</comment>
<feature type="domain" description="Pterin-binding" evidence="12">
    <location>
        <begin position="1"/>
        <end position="223"/>
    </location>
</feature>
<gene>
    <name evidence="13" type="primary">folP</name>
    <name evidence="13" type="ORF">SPACI_035650</name>
</gene>
<keyword evidence="8" id="KW-0479">Metal-binding</keyword>
<dbReference type="InterPro" id="IPR000489">
    <property type="entry name" value="Pterin-binding_dom"/>
</dbReference>
<keyword evidence="9" id="KW-0460">Magnesium</keyword>
<evidence type="ECO:0000256" key="4">
    <source>
        <dbReference type="ARBA" id="ARBA00009503"/>
    </source>
</evidence>
<evidence type="ECO:0000256" key="9">
    <source>
        <dbReference type="ARBA" id="ARBA00022842"/>
    </source>
</evidence>
<dbReference type="Gene3D" id="3.20.20.20">
    <property type="entry name" value="Dihydropteroate synthase-like"/>
    <property type="match status" value="1"/>
</dbReference>
<comment type="similarity">
    <text evidence="4">Belongs to the DHPS family.</text>
</comment>
<comment type="pathway">
    <text evidence="3">Cofactor biosynthesis; tetrahydrofolate biosynthesis; 7,8-dihydrofolate from 2-amino-4-hydroxy-6-hydroxymethyl-7,8-dihydropteridine diphosphate and 4-aminobenzoate: step 1/2.</text>
</comment>
<evidence type="ECO:0000256" key="2">
    <source>
        <dbReference type="ARBA" id="ARBA00001946"/>
    </source>
</evidence>
<keyword evidence="14" id="KW-1185">Reference proteome</keyword>
<dbReference type="SUPFAM" id="SSF51717">
    <property type="entry name" value="Dihydropteroate synthetase-like"/>
    <property type="match status" value="1"/>
</dbReference>
<evidence type="ECO:0000256" key="1">
    <source>
        <dbReference type="ARBA" id="ARBA00000012"/>
    </source>
</evidence>
<accession>A0ABZ3J6D9</accession>
<protein>
    <recommendedName>
        <fullName evidence="6">Dihydropteroate synthase</fullName>
        <ecNumber evidence="5">2.5.1.15</ecNumber>
    </recommendedName>
    <alternativeName>
        <fullName evidence="11">Dihydropteroate pyrophosphorylase</fullName>
    </alternativeName>
</protein>
<evidence type="ECO:0000256" key="10">
    <source>
        <dbReference type="ARBA" id="ARBA00022909"/>
    </source>
</evidence>
<evidence type="ECO:0000256" key="6">
    <source>
        <dbReference type="ARBA" id="ARBA00016919"/>
    </source>
</evidence>
<comment type="catalytic activity">
    <reaction evidence="1">
        <text>(7,8-dihydropterin-6-yl)methyl diphosphate + 4-aminobenzoate = 7,8-dihydropteroate + diphosphate</text>
        <dbReference type="Rhea" id="RHEA:19949"/>
        <dbReference type="ChEBI" id="CHEBI:17836"/>
        <dbReference type="ChEBI" id="CHEBI:17839"/>
        <dbReference type="ChEBI" id="CHEBI:33019"/>
        <dbReference type="ChEBI" id="CHEBI:72950"/>
        <dbReference type="EC" id="2.5.1.15"/>
    </reaction>
</comment>
<evidence type="ECO:0000313" key="14">
    <source>
        <dbReference type="Proteomes" id="UP000216052"/>
    </source>
</evidence>
<proteinExistence type="inferred from homology"/>
<keyword evidence="7 13" id="KW-0808">Transferase</keyword>
<reference evidence="13" key="1">
    <citation type="submission" date="2024-05" db="EMBL/GenBank/DDBJ databases">
        <title>Isolation and characterization of Sporomusa carbonis sp. nov., a carboxydotrophic hydrogenogen in the genus of Sporomusa isolated from a charcoal burning pile.</title>
        <authorList>
            <person name="Boeer T."/>
            <person name="Rosenbaum F."/>
            <person name="Eysell L."/>
            <person name="Mueller V."/>
            <person name="Daniel R."/>
            <person name="Poehlein A."/>
        </authorList>
    </citation>
    <scope>NUCLEOTIDE SEQUENCE [LARGE SCALE GENOMIC DNA]</scope>
    <source>
        <strain evidence="13">DSM 3132</strain>
    </source>
</reference>
<evidence type="ECO:0000256" key="11">
    <source>
        <dbReference type="ARBA" id="ARBA00030193"/>
    </source>
</evidence>